<dbReference type="PANTHER" id="PTHR21496:SF0">
    <property type="entry name" value="RIESKE DOMAIN-CONTAINING PROTEIN"/>
    <property type="match status" value="1"/>
</dbReference>
<keyword evidence="2 11" id="KW-0812">Transmembrane</keyword>
<name>A0A2W1JJ55_9CYAN</name>
<feature type="transmembrane region" description="Helical" evidence="11">
    <location>
        <begin position="16"/>
        <end position="36"/>
    </location>
</feature>
<dbReference type="GO" id="GO:0016020">
    <property type="term" value="C:membrane"/>
    <property type="evidence" value="ECO:0007669"/>
    <property type="project" value="UniProtKB-SubCell"/>
</dbReference>
<keyword evidence="3" id="KW-0001">2Fe-2S</keyword>
<keyword evidence="13" id="KW-0560">Oxidoreductase</keyword>
<dbReference type="Pfam" id="PF00355">
    <property type="entry name" value="Rieske"/>
    <property type="match status" value="1"/>
</dbReference>
<sequence length="368" mass="41224">MSVGYKAVQWNRQKRIYDVILWLSVFLYLWGFMTFTEKAGDNLDTHGVAIRAYGSAAFILLHIILSIGPLSRLNPKFLPLLFNRRHMGVTMFFLALAHVDGWKILKLPWELFGAKAPKFPWDFNGALTWYHDFGDLDPLVSLFVGNTHYGDFILFPFEFLGVIALFILFLMAATSHDFWLANLTAPIWKALHMGVYLAYGLLVGHVVLGALQTNKHPSLTIAVLVGMVWIVGLHLITGYREFQKDKKALFLTTNDFVEVGTIDEIPESRAKVVIVSGERVAIFKYEGKISAVSNVCQHQNGPLGEGKIVEGCITCPWHGYQYLPESGASPPPFEERIPTFAVKVEGDRIFVSTTPNPPGTRVEPALIT</sequence>
<evidence type="ECO:0000256" key="4">
    <source>
        <dbReference type="ARBA" id="ARBA00022723"/>
    </source>
</evidence>
<evidence type="ECO:0000313" key="14">
    <source>
        <dbReference type="Proteomes" id="UP000248857"/>
    </source>
</evidence>
<feature type="domain" description="Rieske" evidence="12">
    <location>
        <begin position="256"/>
        <end position="351"/>
    </location>
</feature>
<reference evidence="13 14" key="1">
    <citation type="journal article" date="2018" name="Sci. Rep.">
        <title>A novel species of the marine cyanobacterium Acaryochloris with a unique pigment content and lifestyle.</title>
        <authorList>
            <person name="Partensky F."/>
            <person name="Six C."/>
            <person name="Ratin M."/>
            <person name="Garczarek L."/>
            <person name="Vaulot D."/>
            <person name="Probert I."/>
            <person name="Calteau A."/>
            <person name="Gourvil P."/>
            <person name="Marie D."/>
            <person name="Grebert T."/>
            <person name="Bouchier C."/>
            <person name="Le Panse S."/>
            <person name="Gachenot M."/>
            <person name="Rodriguez F."/>
            <person name="Garrido J.L."/>
        </authorList>
    </citation>
    <scope>NUCLEOTIDE SEQUENCE [LARGE SCALE GENOMIC DNA]</scope>
    <source>
        <strain evidence="13 14">RCC1774</strain>
    </source>
</reference>
<dbReference type="GO" id="GO:0004497">
    <property type="term" value="F:monooxygenase activity"/>
    <property type="evidence" value="ECO:0007669"/>
    <property type="project" value="UniProtKB-ARBA"/>
</dbReference>
<proteinExistence type="inferred from homology"/>
<dbReference type="GO" id="GO:0008942">
    <property type="term" value="F:nitrite reductase [NAD(P)H] activity"/>
    <property type="evidence" value="ECO:0007669"/>
    <property type="project" value="UniProtKB-EC"/>
</dbReference>
<comment type="caution">
    <text evidence="13">The sequence shown here is derived from an EMBL/GenBank/DDBJ whole genome shotgun (WGS) entry which is preliminary data.</text>
</comment>
<feature type="transmembrane region" description="Helical" evidence="11">
    <location>
        <begin position="87"/>
        <end position="105"/>
    </location>
</feature>
<comment type="subcellular location">
    <subcellularLocation>
        <location evidence="1">Membrane</location>
        <topology evidence="1">Multi-pass membrane protein</topology>
    </subcellularLocation>
</comment>
<dbReference type="InterPro" id="IPR013130">
    <property type="entry name" value="Fe3_Rdtase_TM_dom"/>
</dbReference>
<feature type="transmembrane region" description="Helical" evidence="11">
    <location>
        <begin position="48"/>
        <end position="67"/>
    </location>
</feature>
<dbReference type="SUPFAM" id="SSF50022">
    <property type="entry name" value="ISP domain"/>
    <property type="match status" value="1"/>
</dbReference>
<gene>
    <name evidence="13" type="primary">nasE</name>
    <name evidence="13" type="ORF">C1752_01912</name>
</gene>
<evidence type="ECO:0000256" key="8">
    <source>
        <dbReference type="ARBA" id="ARBA00023136"/>
    </source>
</evidence>
<evidence type="ECO:0000259" key="12">
    <source>
        <dbReference type="PROSITE" id="PS51296"/>
    </source>
</evidence>
<keyword evidence="14" id="KW-1185">Reference proteome</keyword>
<dbReference type="InterPro" id="IPR036922">
    <property type="entry name" value="Rieske_2Fe-2S_sf"/>
</dbReference>
<accession>A0A2W1JJ55</accession>
<comment type="cofactor">
    <cofactor evidence="9">
        <name>[2Fe-2S] cluster</name>
        <dbReference type="ChEBI" id="CHEBI:190135"/>
    </cofactor>
</comment>
<evidence type="ECO:0000256" key="3">
    <source>
        <dbReference type="ARBA" id="ARBA00022714"/>
    </source>
</evidence>
<feature type="transmembrane region" description="Helical" evidence="11">
    <location>
        <begin position="194"/>
        <end position="213"/>
    </location>
</feature>
<dbReference type="PROSITE" id="PS51296">
    <property type="entry name" value="RIESKE"/>
    <property type="match status" value="1"/>
</dbReference>
<organism evidence="13 14">
    <name type="scientific">Acaryochloris thomasi RCC1774</name>
    <dbReference type="NCBI Taxonomy" id="1764569"/>
    <lineage>
        <taxon>Bacteria</taxon>
        <taxon>Bacillati</taxon>
        <taxon>Cyanobacteriota</taxon>
        <taxon>Cyanophyceae</taxon>
        <taxon>Acaryochloridales</taxon>
        <taxon>Acaryochloridaceae</taxon>
        <taxon>Acaryochloris</taxon>
        <taxon>Acaryochloris thomasi</taxon>
    </lineage>
</organism>
<dbReference type="EC" id="1.7.1.4" evidence="13"/>
<dbReference type="GO" id="GO:0051537">
    <property type="term" value="F:2 iron, 2 sulfur cluster binding"/>
    <property type="evidence" value="ECO:0007669"/>
    <property type="project" value="UniProtKB-KW"/>
</dbReference>
<dbReference type="Pfam" id="PF01794">
    <property type="entry name" value="Ferric_reduct"/>
    <property type="match status" value="1"/>
</dbReference>
<keyword evidence="6" id="KW-0408">Iron</keyword>
<dbReference type="RefSeq" id="WP_110985885.1">
    <property type="nucleotide sequence ID" value="NZ_CAWNWM010000005.1"/>
</dbReference>
<keyword evidence="5 11" id="KW-1133">Transmembrane helix</keyword>
<protein>
    <submittedName>
        <fullName evidence="13">Assimilatory nitrite reductase [NAD(P)H] small subunit</fullName>
        <ecNumber evidence="13">1.7.1.4</ecNumber>
    </submittedName>
</protein>
<evidence type="ECO:0000256" key="10">
    <source>
        <dbReference type="ARBA" id="ARBA00038001"/>
    </source>
</evidence>
<evidence type="ECO:0000256" key="11">
    <source>
        <dbReference type="SAM" id="Phobius"/>
    </source>
</evidence>
<keyword evidence="4" id="KW-0479">Metal-binding</keyword>
<dbReference type="GO" id="GO:0046872">
    <property type="term" value="F:metal ion binding"/>
    <property type="evidence" value="ECO:0007669"/>
    <property type="project" value="UniProtKB-KW"/>
</dbReference>
<feature type="transmembrane region" description="Helical" evidence="11">
    <location>
        <begin position="219"/>
        <end position="239"/>
    </location>
</feature>
<evidence type="ECO:0000256" key="1">
    <source>
        <dbReference type="ARBA" id="ARBA00004141"/>
    </source>
</evidence>
<feature type="transmembrane region" description="Helical" evidence="11">
    <location>
        <begin position="152"/>
        <end position="173"/>
    </location>
</feature>
<dbReference type="AlphaFoldDB" id="A0A2W1JJ55"/>
<dbReference type="Gene3D" id="2.102.10.10">
    <property type="entry name" value="Rieske [2Fe-2S] iron-sulphur domain"/>
    <property type="match status" value="1"/>
</dbReference>
<evidence type="ECO:0000256" key="7">
    <source>
        <dbReference type="ARBA" id="ARBA00023014"/>
    </source>
</evidence>
<dbReference type="InterPro" id="IPR017941">
    <property type="entry name" value="Rieske_2Fe-2S"/>
</dbReference>
<keyword evidence="7" id="KW-0411">Iron-sulfur</keyword>
<dbReference type="OrthoDB" id="9795104at2"/>
<dbReference type="GO" id="GO:0016705">
    <property type="term" value="F:oxidoreductase activity, acting on paired donors, with incorporation or reduction of molecular oxygen"/>
    <property type="evidence" value="ECO:0007669"/>
    <property type="project" value="UniProtKB-ARBA"/>
</dbReference>
<evidence type="ECO:0000256" key="6">
    <source>
        <dbReference type="ARBA" id="ARBA00023004"/>
    </source>
</evidence>
<evidence type="ECO:0000313" key="13">
    <source>
        <dbReference type="EMBL" id="PZD73490.1"/>
    </source>
</evidence>
<dbReference type="Proteomes" id="UP000248857">
    <property type="component" value="Unassembled WGS sequence"/>
</dbReference>
<dbReference type="PANTHER" id="PTHR21496">
    <property type="entry name" value="FERREDOXIN-RELATED"/>
    <property type="match status" value="1"/>
</dbReference>
<evidence type="ECO:0000256" key="9">
    <source>
        <dbReference type="ARBA" id="ARBA00034078"/>
    </source>
</evidence>
<keyword evidence="8 11" id="KW-0472">Membrane</keyword>
<dbReference type="EMBL" id="PQWO01000005">
    <property type="protein sequence ID" value="PZD73490.1"/>
    <property type="molecule type" value="Genomic_DNA"/>
</dbReference>
<evidence type="ECO:0000256" key="2">
    <source>
        <dbReference type="ARBA" id="ARBA00022692"/>
    </source>
</evidence>
<comment type="similarity">
    <text evidence="10">Belongs to the bacterial ring-hydroxylating dioxygenase ferredoxin component family.</text>
</comment>
<evidence type="ECO:0000256" key="5">
    <source>
        <dbReference type="ARBA" id="ARBA00022989"/>
    </source>
</evidence>